<evidence type="ECO:0000313" key="4">
    <source>
        <dbReference type="Proteomes" id="UP000238479"/>
    </source>
</evidence>
<dbReference type="AlphaFoldDB" id="A0A2P6SMK1"/>
<reference evidence="3 4" key="1">
    <citation type="journal article" date="2018" name="Nat. Genet.">
        <title>The Rosa genome provides new insights in the design of modern roses.</title>
        <authorList>
            <person name="Bendahmane M."/>
        </authorList>
    </citation>
    <scope>NUCLEOTIDE SEQUENCE [LARGE SCALE GENOMIC DNA]</scope>
    <source>
        <strain evidence="4">cv. Old Blush</strain>
    </source>
</reference>
<feature type="domain" description="Trichome birefringence-like C-terminal" evidence="2">
    <location>
        <begin position="5"/>
        <end position="80"/>
    </location>
</feature>
<evidence type="ECO:0000259" key="2">
    <source>
        <dbReference type="Pfam" id="PF13839"/>
    </source>
</evidence>
<dbReference type="EMBL" id="PDCK01000039">
    <property type="protein sequence ID" value="PRQ59890.1"/>
    <property type="molecule type" value="Genomic_DNA"/>
</dbReference>
<dbReference type="STRING" id="74649.A0A2P6SMK1"/>
<dbReference type="InterPro" id="IPR026057">
    <property type="entry name" value="TBL_C"/>
</dbReference>
<accession>A0A2P6SMK1</accession>
<comment type="caution">
    <text evidence="3">The sequence shown here is derived from an EMBL/GenBank/DDBJ whole genome shotgun (WGS) entry which is preliminary data.</text>
</comment>
<dbReference type="Gramene" id="PRQ59890">
    <property type="protein sequence ID" value="PRQ59890"/>
    <property type="gene ID" value="RchiOBHm_Chr1g0375161"/>
</dbReference>
<protein>
    <submittedName>
        <fullName evidence="3">Putative PC-Esterase</fullName>
    </submittedName>
</protein>
<evidence type="ECO:0000256" key="1">
    <source>
        <dbReference type="ARBA" id="ARBA00007727"/>
    </source>
</evidence>
<evidence type="ECO:0000313" key="3">
    <source>
        <dbReference type="EMBL" id="PRQ59890.1"/>
    </source>
</evidence>
<dbReference type="Pfam" id="PF13839">
    <property type="entry name" value="PC-Esterase"/>
    <property type="match status" value="1"/>
</dbReference>
<keyword evidence="4" id="KW-1185">Reference proteome</keyword>
<comment type="similarity">
    <text evidence="1">Belongs to the PC-esterase family. TBL subfamily.</text>
</comment>
<proteinExistence type="inferred from homology"/>
<organism evidence="3 4">
    <name type="scientific">Rosa chinensis</name>
    <name type="common">China rose</name>
    <dbReference type="NCBI Taxonomy" id="74649"/>
    <lineage>
        <taxon>Eukaryota</taxon>
        <taxon>Viridiplantae</taxon>
        <taxon>Streptophyta</taxon>
        <taxon>Embryophyta</taxon>
        <taxon>Tracheophyta</taxon>
        <taxon>Spermatophyta</taxon>
        <taxon>Magnoliopsida</taxon>
        <taxon>eudicotyledons</taxon>
        <taxon>Gunneridae</taxon>
        <taxon>Pentapetalae</taxon>
        <taxon>rosids</taxon>
        <taxon>fabids</taxon>
        <taxon>Rosales</taxon>
        <taxon>Rosaceae</taxon>
        <taxon>Rosoideae</taxon>
        <taxon>Rosoideae incertae sedis</taxon>
        <taxon>Rosa</taxon>
    </lineage>
</organism>
<name>A0A2P6SMK1_ROSCH</name>
<gene>
    <name evidence="3" type="ORF">RchiOBHm_Chr1g0375161</name>
</gene>
<dbReference type="Proteomes" id="UP000238479">
    <property type="component" value="Chromosome 1"/>
</dbReference>
<sequence length="89" mass="9751">MKACTSISLKHMGSISVETVFTSIVTRPHYNGIAILNSYSPNHFEGGNWNESGTCSGNVMPIGDGQLVENKDKKSMHEKQVMMGFKRCG</sequence>
<dbReference type="GO" id="GO:0016740">
    <property type="term" value="F:transferase activity"/>
    <property type="evidence" value="ECO:0007669"/>
    <property type="project" value="InterPro"/>
</dbReference>